<dbReference type="KEGG" id="dpte:113796259"/>
<dbReference type="FunCoup" id="A0A6P6YA07">
    <property type="interactions" value="1345"/>
</dbReference>
<feature type="compositionally biased region" description="Low complexity" evidence="13">
    <location>
        <begin position="918"/>
        <end position="948"/>
    </location>
</feature>
<reference evidence="20" key="1">
    <citation type="submission" date="2025-08" db="UniProtKB">
        <authorList>
            <consortium name="RefSeq"/>
        </authorList>
    </citation>
    <scope>IDENTIFICATION</scope>
    <source>
        <strain evidence="20">Airmid</strain>
    </source>
</reference>
<keyword evidence="5" id="KW-0813">Transport</keyword>
<dbReference type="InterPro" id="IPR050550">
    <property type="entry name" value="SEC23_SEC24_subfamily"/>
</dbReference>
<keyword evidence="7" id="KW-0256">Endoplasmic reticulum</keyword>
<evidence type="ECO:0000256" key="7">
    <source>
        <dbReference type="ARBA" id="ARBA00022824"/>
    </source>
</evidence>
<protein>
    <submittedName>
        <fullName evidence="20">Protein transport protein Sec24A-like</fullName>
    </submittedName>
</protein>
<keyword evidence="12" id="KW-0968">Cytoplasmic vesicle</keyword>
<dbReference type="GO" id="GO:0090110">
    <property type="term" value="P:COPII-coated vesicle cargo loading"/>
    <property type="evidence" value="ECO:0007669"/>
    <property type="project" value="TreeGrafter"/>
</dbReference>
<evidence type="ECO:0000256" key="8">
    <source>
        <dbReference type="ARBA" id="ARBA00022892"/>
    </source>
</evidence>
<dbReference type="GO" id="GO:0006886">
    <property type="term" value="P:intracellular protein transport"/>
    <property type="evidence" value="ECO:0007669"/>
    <property type="project" value="InterPro"/>
</dbReference>
<evidence type="ECO:0000256" key="4">
    <source>
        <dbReference type="ARBA" id="ARBA00008334"/>
    </source>
</evidence>
<feature type="domain" description="Sec23/Sec24 beta-sandwich" evidence="18">
    <location>
        <begin position="600"/>
        <end position="684"/>
    </location>
</feature>
<dbReference type="GeneID" id="113796259"/>
<dbReference type="Gene3D" id="2.60.40.1670">
    <property type="entry name" value="beta-sandwich domain of Sec23/24"/>
    <property type="match status" value="1"/>
</dbReference>
<dbReference type="Gene3D" id="3.40.20.10">
    <property type="entry name" value="Severin"/>
    <property type="match status" value="2"/>
</dbReference>
<dbReference type="InterPro" id="IPR036175">
    <property type="entry name" value="Sec23/24_helical_dom_sf"/>
</dbReference>
<dbReference type="GO" id="GO:0000149">
    <property type="term" value="F:SNARE binding"/>
    <property type="evidence" value="ECO:0007669"/>
    <property type="project" value="TreeGrafter"/>
</dbReference>
<feature type="region of interest" description="Disordered" evidence="13">
    <location>
        <begin position="1"/>
        <end position="148"/>
    </location>
</feature>
<evidence type="ECO:0000259" key="15">
    <source>
        <dbReference type="Pfam" id="PF04810"/>
    </source>
</evidence>
<dbReference type="PANTHER" id="PTHR13803:SF39">
    <property type="entry name" value="SECRETORY 24AB, ISOFORM A"/>
    <property type="match status" value="1"/>
</dbReference>
<feature type="compositionally biased region" description="Low complexity" evidence="13">
    <location>
        <begin position="16"/>
        <end position="99"/>
    </location>
</feature>
<feature type="compositionally biased region" description="Polar residues" evidence="13">
    <location>
        <begin position="100"/>
        <end position="123"/>
    </location>
</feature>
<keyword evidence="9" id="KW-0653">Protein transport</keyword>
<keyword evidence="10" id="KW-0333">Golgi apparatus</keyword>
<dbReference type="Pfam" id="PF04815">
    <property type="entry name" value="Sec23_helical"/>
    <property type="match status" value="1"/>
</dbReference>
<feature type="compositionally biased region" description="Low complexity" evidence="13">
    <location>
        <begin position="188"/>
        <end position="200"/>
    </location>
</feature>
<comment type="similarity">
    <text evidence="4">Belongs to the SEC23/SEC24 family. SEC24 subfamily.</text>
</comment>
<dbReference type="InterPro" id="IPR029006">
    <property type="entry name" value="ADF-H/Gelsolin-like_dom_sf"/>
</dbReference>
<dbReference type="GO" id="GO:0008270">
    <property type="term" value="F:zinc ion binding"/>
    <property type="evidence" value="ECO:0007669"/>
    <property type="project" value="InterPro"/>
</dbReference>
<dbReference type="Gene3D" id="1.20.120.730">
    <property type="entry name" value="Sec23/Sec24 helical domain"/>
    <property type="match status" value="1"/>
</dbReference>
<evidence type="ECO:0000256" key="11">
    <source>
        <dbReference type="ARBA" id="ARBA00023136"/>
    </source>
</evidence>
<dbReference type="InterPro" id="IPR006895">
    <property type="entry name" value="Znf_Sec23_Sec24"/>
</dbReference>
<dbReference type="OrthoDB" id="49016at2759"/>
<evidence type="ECO:0000256" key="3">
    <source>
        <dbReference type="ARBA" id="ARBA00004397"/>
    </source>
</evidence>
<dbReference type="SUPFAM" id="SSF82754">
    <property type="entry name" value="C-terminal, gelsolin-like domain of Sec23/24"/>
    <property type="match status" value="2"/>
</dbReference>
<dbReference type="RefSeq" id="XP_027202298.1">
    <property type="nucleotide sequence ID" value="XM_027346497.1"/>
</dbReference>
<keyword evidence="8" id="KW-0931">ER-Golgi transport</keyword>
<feature type="region of interest" description="Disordered" evidence="13">
    <location>
        <begin position="901"/>
        <end position="958"/>
    </location>
</feature>
<evidence type="ECO:0000259" key="16">
    <source>
        <dbReference type="Pfam" id="PF04811"/>
    </source>
</evidence>
<dbReference type="InterPro" id="IPR007123">
    <property type="entry name" value="Gelsolin-like_dom"/>
</dbReference>
<feature type="domain" description="Zinc finger Sec23/Sec24-type" evidence="15">
    <location>
        <begin position="255"/>
        <end position="291"/>
    </location>
</feature>
<evidence type="ECO:0000256" key="2">
    <source>
        <dbReference type="ARBA" id="ARBA00004394"/>
    </source>
</evidence>
<dbReference type="AlphaFoldDB" id="A0A6P6YA07"/>
<dbReference type="Proteomes" id="UP000515146">
    <property type="component" value="Unplaced"/>
</dbReference>
<dbReference type="GO" id="GO:0030127">
    <property type="term" value="C:COPII vesicle coat"/>
    <property type="evidence" value="ECO:0007669"/>
    <property type="project" value="InterPro"/>
</dbReference>
<dbReference type="PANTHER" id="PTHR13803">
    <property type="entry name" value="SEC24-RELATED PROTEIN"/>
    <property type="match status" value="1"/>
</dbReference>
<evidence type="ECO:0000256" key="6">
    <source>
        <dbReference type="ARBA" id="ARBA00022490"/>
    </source>
</evidence>
<evidence type="ECO:0000256" key="9">
    <source>
        <dbReference type="ARBA" id="ARBA00022927"/>
    </source>
</evidence>
<keyword evidence="19" id="KW-1185">Reference proteome</keyword>
<evidence type="ECO:0000256" key="13">
    <source>
        <dbReference type="SAM" id="MobiDB-lite"/>
    </source>
</evidence>
<keyword evidence="11" id="KW-0472">Membrane</keyword>
<dbReference type="InterPro" id="IPR036174">
    <property type="entry name" value="Znf_Sec23_Sec24_sf"/>
</dbReference>
<evidence type="ECO:0000313" key="20">
    <source>
        <dbReference type="RefSeq" id="XP_027202298.1"/>
    </source>
</evidence>
<dbReference type="GO" id="GO:0070971">
    <property type="term" value="C:endoplasmic reticulum exit site"/>
    <property type="evidence" value="ECO:0007669"/>
    <property type="project" value="TreeGrafter"/>
</dbReference>
<dbReference type="InterPro" id="IPR006900">
    <property type="entry name" value="Sec23/24_helical_dom"/>
</dbReference>
<dbReference type="InterPro" id="IPR006896">
    <property type="entry name" value="Sec23/24_trunk_dom"/>
</dbReference>
<evidence type="ECO:0000259" key="17">
    <source>
        <dbReference type="Pfam" id="PF04815"/>
    </source>
</evidence>
<evidence type="ECO:0000256" key="12">
    <source>
        <dbReference type="ARBA" id="ARBA00023329"/>
    </source>
</evidence>
<accession>A0A6P6YA07</accession>
<dbReference type="SUPFAM" id="SSF53300">
    <property type="entry name" value="vWA-like"/>
    <property type="match status" value="1"/>
</dbReference>
<feature type="region of interest" description="Disordered" evidence="13">
    <location>
        <begin position="187"/>
        <end position="206"/>
    </location>
</feature>
<proteinExistence type="inferred from homology"/>
<evidence type="ECO:0000256" key="1">
    <source>
        <dbReference type="ARBA" id="ARBA00004299"/>
    </source>
</evidence>
<dbReference type="Gene3D" id="3.40.50.410">
    <property type="entry name" value="von Willebrand factor, type A domain"/>
    <property type="match status" value="1"/>
</dbReference>
<dbReference type="SUPFAM" id="SSF81995">
    <property type="entry name" value="beta-sandwich domain of Sec23/24"/>
    <property type="match status" value="1"/>
</dbReference>
<dbReference type="SUPFAM" id="SSF81811">
    <property type="entry name" value="Helical domain of Sec23/24"/>
    <property type="match status" value="1"/>
</dbReference>
<comment type="subcellular location">
    <subcellularLocation>
        <location evidence="1">Cytoplasmic vesicle</location>
        <location evidence="1">COPII-coated vesicle membrane</location>
        <topology evidence="1">Peripheral membrane protein</topology>
        <orientation evidence="1">Cytoplasmic side</orientation>
    </subcellularLocation>
    <subcellularLocation>
        <location evidence="3">Endoplasmic reticulum membrane</location>
        <topology evidence="3">Peripheral membrane protein</topology>
        <orientation evidence="3">Cytoplasmic side</orientation>
    </subcellularLocation>
    <subcellularLocation>
        <location evidence="2">Golgi apparatus membrane</location>
    </subcellularLocation>
</comment>
<organism evidence="19 20">
    <name type="scientific">Dermatophagoides pteronyssinus</name>
    <name type="common">European house dust mite</name>
    <dbReference type="NCBI Taxonomy" id="6956"/>
    <lineage>
        <taxon>Eukaryota</taxon>
        <taxon>Metazoa</taxon>
        <taxon>Ecdysozoa</taxon>
        <taxon>Arthropoda</taxon>
        <taxon>Chelicerata</taxon>
        <taxon>Arachnida</taxon>
        <taxon>Acari</taxon>
        <taxon>Acariformes</taxon>
        <taxon>Sarcoptiformes</taxon>
        <taxon>Astigmata</taxon>
        <taxon>Psoroptidia</taxon>
        <taxon>Analgoidea</taxon>
        <taxon>Pyroglyphidae</taxon>
        <taxon>Dermatophagoidinae</taxon>
        <taxon>Dermatophagoides</taxon>
    </lineage>
</organism>
<dbReference type="GO" id="GO:0005789">
    <property type="term" value="C:endoplasmic reticulum membrane"/>
    <property type="evidence" value="ECO:0007669"/>
    <property type="project" value="UniProtKB-SubCell"/>
</dbReference>
<name>A0A6P6YA07_DERPT</name>
<feature type="domain" description="Sec23/Sec24 helical" evidence="17">
    <location>
        <begin position="695"/>
        <end position="794"/>
    </location>
</feature>
<feature type="domain" description="Gelsolin-like" evidence="14">
    <location>
        <begin position="814"/>
        <end position="874"/>
    </location>
</feature>
<dbReference type="SUPFAM" id="SSF82919">
    <property type="entry name" value="Zn-finger domain of Sec23/24"/>
    <property type="match status" value="1"/>
</dbReference>
<dbReference type="InterPro" id="IPR012990">
    <property type="entry name" value="Beta-sandwich_Sec23_24"/>
</dbReference>
<feature type="compositionally biased region" description="Low complexity" evidence="13">
    <location>
        <begin position="124"/>
        <end position="140"/>
    </location>
</feature>
<dbReference type="InterPro" id="IPR036465">
    <property type="entry name" value="vWFA_dom_sf"/>
</dbReference>
<evidence type="ECO:0000313" key="19">
    <source>
        <dbReference type="Proteomes" id="UP000515146"/>
    </source>
</evidence>
<dbReference type="InParanoid" id="A0A6P6YA07"/>
<dbReference type="OMA" id="CPANDYY"/>
<dbReference type="Pfam" id="PF00626">
    <property type="entry name" value="Gelsolin"/>
    <property type="match status" value="1"/>
</dbReference>
<feature type="domain" description="Sec23/Sec24 trunk" evidence="16">
    <location>
        <begin position="328"/>
        <end position="564"/>
    </location>
</feature>
<evidence type="ECO:0000259" key="18">
    <source>
        <dbReference type="Pfam" id="PF08033"/>
    </source>
</evidence>
<evidence type="ECO:0000256" key="10">
    <source>
        <dbReference type="ARBA" id="ARBA00023034"/>
    </source>
</evidence>
<evidence type="ECO:0000259" key="14">
    <source>
        <dbReference type="Pfam" id="PF00626"/>
    </source>
</evidence>
<dbReference type="Pfam" id="PF04811">
    <property type="entry name" value="Sec23_trunk"/>
    <property type="match status" value="1"/>
</dbReference>
<evidence type="ECO:0000256" key="5">
    <source>
        <dbReference type="ARBA" id="ARBA00022448"/>
    </source>
</evidence>
<sequence length="1055" mass="120174">MSRFPPPQMMYPNAFPPQSQSSSSSTMMTNSGQYPSINNNNIQQFQPQQPQQQQQQQYPQSNPFPQKPLQQQQQQQQQQYGSLTQSMMMMNNQQQQQRQPSTIPASTLSHYPQYPTTANQNLNQSHQQIPPSPSSMQQQQHHNHSGMDQITQKMGSMVVNQGWNQMFSRLEAVNLLAEKDIYTKAIQQKRQQQSQPQQQQQKRDDLSCDKDVMRCTMNKIPETASLLQKSRLPLGVLLHPFKDDPNIPVIQDTVIVRCRSCRTYINPYVRLLDQRRWQCNLCHRINEVPEEFIYDYHSRQHIDIMTRPELNHGSIEFVASVEYMVRPPQPAIYLFVFECTSSAIQLGYIRNFASALLSSLDQIPGDSRTLIGFIAFDSKLHFFNLNDDRPVHMVMPDIHDVFLPHADCLLVKFHSCRNKIEYFLRETLPNFPCNSLNNGNESGKIIADQQSALGPALQVAVKLISPYGGRITLIQTSLPSAGNLSDGCVLQNREDPNQRTINSNQSNQALTPLLNPATDFFKKLALECSEHQITVDLFNLSPSFSDLATVAAISKYSGGSIKYYGTGTGGGTTTATTNSSSTMNIRFEEDMKHYLTRSIGFEAVMRLRSTRGITIHTFHGNFFVRSTDLIALPNVNPDSAYGIQLSISEDLRDFNQICFQAALLYTNSTGERRIRVHTIALPVVSDLIDIMDSADHNAITSLLTKMAVDRSCQSSIQDAREALINANIDLISAFRLIHTPPYPGLFISYHTRLLPLYSLALLKNTAFRLGISTRIDERVYAMEQMKSMPLKYLMLYIYPHLYPLHYSFDLKQSSPMPLQLSFANIDRNGVYLLDTYDHLFIYICKSVHPQFLSDVFNVTQWSQIPDEGDQQQQQQQQLQPALTTMMTRPPPPPILNINLNHSNHNHNAQMNGFIPNQLPSTNTTTTTNDDPLLSSSSPTTSIDTNSNDHSPTTTTAADVASNIDDNQAKTTTTPVKRKQKCPLITLPLLDNETSRNIHEFIEQLLNDRPFKPSFHILREDSRLRYSFLQYMYDDRNESAFSYYEFLQHLQQNLEK</sequence>
<dbReference type="InterPro" id="IPR036180">
    <property type="entry name" value="Gelsolin-like_dom_sf"/>
</dbReference>
<gene>
    <name evidence="20" type="primary">LOC113796259</name>
</gene>
<dbReference type="Gene3D" id="2.30.30.380">
    <property type="entry name" value="Zn-finger domain of Sec23/24"/>
    <property type="match status" value="1"/>
</dbReference>
<dbReference type="Pfam" id="PF08033">
    <property type="entry name" value="Sec23_BS"/>
    <property type="match status" value="1"/>
</dbReference>
<keyword evidence="6" id="KW-0963">Cytoplasm</keyword>
<dbReference type="GO" id="GO:0000139">
    <property type="term" value="C:Golgi membrane"/>
    <property type="evidence" value="ECO:0007669"/>
    <property type="project" value="UniProtKB-SubCell"/>
</dbReference>
<dbReference type="Pfam" id="PF04810">
    <property type="entry name" value="zf-Sec23_Sec24"/>
    <property type="match status" value="1"/>
</dbReference>